<feature type="compositionally biased region" description="Polar residues" evidence="1">
    <location>
        <begin position="457"/>
        <end position="469"/>
    </location>
</feature>
<evidence type="ECO:0000259" key="3">
    <source>
        <dbReference type="Pfam" id="PF03968"/>
    </source>
</evidence>
<feature type="compositionally biased region" description="Polar residues" evidence="1">
    <location>
        <begin position="734"/>
        <end position="746"/>
    </location>
</feature>
<feature type="compositionally biased region" description="Basic and acidic residues" evidence="1">
    <location>
        <begin position="501"/>
        <end position="512"/>
    </location>
</feature>
<dbReference type="Proteomes" id="UP001596091">
    <property type="component" value="Unassembled WGS sequence"/>
</dbReference>
<evidence type="ECO:0000256" key="1">
    <source>
        <dbReference type="SAM" id="MobiDB-lite"/>
    </source>
</evidence>
<evidence type="ECO:0000313" key="5">
    <source>
        <dbReference type="Proteomes" id="UP001596091"/>
    </source>
</evidence>
<dbReference type="Gene3D" id="2.60.450.10">
    <property type="entry name" value="Lipopolysaccharide (LPS) transport protein A like domain"/>
    <property type="match status" value="2"/>
</dbReference>
<evidence type="ECO:0000313" key="4">
    <source>
        <dbReference type="EMBL" id="MFC5864504.1"/>
    </source>
</evidence>
<feature type="region of interest" description="Disordered" evidence="1">
    <location>
        <begin position="418"/>
        <end position="470"/>
    </location>
</feature>
<keyword evidence="2" id="KW-1133">Transmembrane helix</keyword>
<name>A0ABW1EKH7_9BACT</name>
<keyword evidence="2" id="KW-0472">Membrane</keyword>
<protein>
    <submittedName>
        <fullName evidence="4">LptA/OstA family protein</fullName>
    </submittedName>
</protein>
<sequence length="914" mass="95081">MSVATSKPRITIERLRTLVLIGGVLLVLVIAAVLIGGKWVRRYIEKDIPGRLGINIVQQADGVDYSQTRKGKTIFKIHANRAIKHKSDGSAVLQDVRIELYGEDGTRTDTISGKEFEYNPSQGIATAAGEVEITMVRPGEKPAVAKMPMPGLKTKAGSKGTPQGANKSGAAHGSAAGNSAASTNPGLHGLPQAITDEQIHVTTSGLVFHQKEGIATTTQHVDFALRQGSGSANGATYDSQNGSLVLDHDVQIHVQRNAATAQAPVNIYAAHAEFEHDAMTCLLTDAKADSNGDNAQSGYALLYLRDDGSISKLDGSKGVTLKTEKGGLITAPNGTLDFDAENHPAKGVLQGGTKFGLTQPDRTVEGTSPVAHLTFDKQGQLSQAHLEQGVEFHSRQQSVSAKNVPVVVTRTWKSQTADISFAPQPSQTNQSNKNGQRQANASSAHVEARTVQGNGGVTVTSETTSNGVSLPSRLSADALTAELGSDHALSELNASGRVSFDERGVKGDHDSGSSDQLEVHFFPAGSPQGKSGGKTTSGGGVDASQVASIVQTGHVILIQDAAARDGRSSEQTSVRAVAERSEYNGSNQMVYLSGSPRVRDGGMDIAADRIDLSRASGDGLARGNVRISWVSAGTSGTAAPGSSLLGNRGSDSGANDPLNAVAAEAELHKSTQEVVLHGGSGSSDALHGDVRLWQGVNSVAAPVITLNRQKQTLDAQAGGVDSPVKTVLMGSLGNALSTPRNSNKGSASPGAKSSDAPSLIRVRSGSLHYSDGEHLAVFQSGLLPNVVAQATGSDGLSTILAQQVDVTLTPRSSASHASAQGNATHEPQRSIDHLVATGKVRIDWPDRRGTGEQLVYRGEDGTFTLTGSATVPPRITDEVRGSISGKALVYHSRDASVTVEGDGGKTVTDTRSKK</sequence>
<evidence type="ECO:0000256" key="2">
    <source>
        <dbReference type="SAM" id="Phobius"/>
    </source>
</evidence>
<dbReference type="InterPro" id="IPR005653">
    <property type="entry name" value="OstA-like_N"/>
</dbReference>
<accession>A0ABW1EKH7</accession>
<comment type="caution">
    <text evidence="4">The sequence shown here is derived from an EMBL/GenBank/DDBJ whole genome shotgun (WGS) entry which is preliminary data.</text>
</comment>
<dbReference type="EMBL" id="JBHSPH010000010">
    <property type="protein sequence ID" value="MFC5864504.1"/>
    <property type="molecule type" value="Genomic_DNA"/>
</dbReference>
<dbReference type="RefSeq" id="WP_263333089.1">
    <property type="nucleotide sequence ID" value="NZ_JAGSYH010000001.1"/>
</dbReference>
<gene>
    <name evidence="4" type="ORF">ACFPT7_19510</name>
</gene>
<feature type="region of interest" description="Disordered" evidence="1">
    <location>
        <begin position="142"/>
        <end position="190"/>
    </location>
</feature>
<feature type="compositionally biased region" description="Low complexity" evidence="1">
    <location>
        <begin position="164"/>
        <end position="182"/>
    </location>
</feature>
<dbReference type="Pfam" id="PF03968">
    <property type="entry name" value="LptD_N"/>
    <property type="match status" value="1"/>
</dbReference>
<feature type="compositionally biased region" description="Gly residues" evidence="1">
    <location>
        <begin position="530"/>
        <end position="540"/>
    </location>
</feature>
<feature type="compositionally biased region" description="Polar residues" evidence="1">
    <location>
        <begin position="418"/>
        <end position="443"/>
    </location>
</feature>
<feature type="region of interest" description="Disordered" evidence="1">
    <location>
        <begin position="733"/>
        <end position="758"/>
    </location>
</feature>
<keyword evidence="5" id="KW-1185">Reference proteome</keyword>
<feature type="domain" description="Organic solvent tolerance-like N-terminal" evidence="3">
    <location>
        <begin position="795"/>
        <end position="892"/>
    </location>
</feature>
<feature type="region of interest" description="Disordered" evidence="1">
    <location>
        <begin position="501"/>
        <end position="540"/>
    </location>
</feature>
<organism evidence="4 5">
    <name type="scientific">Acidicapsa dinghuensis</name>
    <dbReference type="NCBI Taxonomy" id="2218256"/>
    <lineage>
        <taxon>Bacteria</taxon>
        <taxon>Pseudomonadati</taxon>
        <taxon>Acidobacteriota</taxon>
        <taxon>Terriglobia</taxon>
        <taxon>Terriglobales</taxon>
        <taxon>Acidobacteriaceae</taxon>
        <taxon>Acidicapsa</taxon>
    </lineage>
</organism>
<keyword evidence="2" id="KW-0812">Transmembrane</keyword>
<reference evidence="5" key="1">
    <citation type="journal article" date="2019" name="Int. J. Syst. Evol. Microbiol.">
        <title>The Global Catalogue of Microorganisms (GCM) 10K type strain sequencing project: providing services to taxonomists for standard genome sequencing and annotation.</title>
        <authorList>
            <consortium name="The Broad Institute Genomics Platform"/>
            <consortium name="The Broad Institute Genome Sequencing Center for Infectious Disease"/>
            <person name="Wu L."/>
            <person name="Ma J."/>
        </authorList>
    </citation>
    <scope>NUCLEOTIDE SEQUENCE [LARGE SCALE GENOMIC DNA]</scope>
    <source>
        <strain evidence="5">JCM 4087</strain>
    </source>
</reference>
<proteinExistence type="predicted"/>
<feature type="transmembrane region" description="Helical" evidence="2">
    <location>
        <begin position="17"/>
        <end position="40"/>
    </location>
</feature>